<organism evidence="3 4">
    <name type="scientific">Tulasnella calospora MUT 4182</name>
    <dbReference type="NCBI Taxonomy" id="1051891"/>
    <lineage>
        <taxon>Eukaryota</taxon>
        <taxon>Fungi</taxon>
        <taxon>Dikarya</taxon>
        <taxon>Basidiomycota</taxon>
        <taxon>Agaricomycotina</taxon>
        <taxon>Agaricomycetes</taxon>
        <taxon>Cantharellales</taxon>
        <taxon>Tulasnellaceae</taxon>
        <taxon>Tulasnella</taxon>
    </lineage>
</organism>
<name>A0A0C3QBB0_9AGAM</name>
<gene>
    <name evidence="3" type="ORF">M407DRAFT_28822</name>
</gene>
<reference evidence="4" key="2">
    <citation type="submission" date="2015-01" db="EMBL/GenBank/DDBJ databases">
        <title>Evolutionary Origins and Diversification of the Mycorrhizal Mutualists.</title>
        <authorList>
            <consortium name="DOE Joint Genome Institute"/>
            <consortium name="Mycorrhizal Genomics Consortium"/>
            <person name="Kohler A."/>
            <person name="Kuo A."/>
            <person name="Nagy L.G."/>
            <person name="Floudas D."/>
            <person name="Copeland A."/>
            <person name="Barry K.W."/>
            <person name="Cichocki N."/>
            <person name="Veneault-Fourrey C."/>
            <person name="LaButti K."/>
            <person name="Lindquist E.A."/>
            <person name="Lipzen A."/>
            <person name="Lundell T."/>
            <person name="Morin E."/>
            <person name="Murat C."/>
            <person name="Riley R."/>
            <person name="Ohm R."/>
            <person name="Sun H."/>
            <person name="Tunlid A."/>
            <person name="Henrissat B."/>
            <person name="Grigoriev I.V."/>
            <person name="Hibbett D.S."/>
            <person name="Martin F."/>
        </authorList>
    </citation>
    <scope>NUCLEOTIDE SEQUENCE [LARGE SCALE GENOMIC DNA]</scope>
    <source>
        <strain evidence="4">MUT 4182</strain>
    </source>
</reference>
<dbReference type="STRING" id="1051891.A0A0C3QBB0"/>
<proteinExistence type="predicted"/>
<dbReference type="Pfam" id="PF24016">
    <property type="entry name" value="DUF7330"/>
    <property type="match status" value="1"/>
</dbReference>
<evidence type="ECO:0000313" key="3">
    <source>
        <dbReference type="EMBL" id="KIO21614.1"/>
    </source>
</evidence>
<feature type="domain" description="DUF7330" evidence="2">
    <location>
        <begin position="73"/>
        <end position="254"/>
    </location>
</feature>
<keyword evidence="4" id="KW-1185">Reference proteome</keyword>
<dbReference type="OrthoDB" id="5289249at2759"/>
<dbReference type="EMBL" id="KN823133">
    <property type="protein sequence ID" value="KIO21614.1"/>
    <property type="molecule type" value="Genomic_DNA"/>
</dbReference>
<dbReference type="InterPro" id="IPR055754">
    <property type="entry name" value="DUF7330"/>
</dbReference>
<accession>A0A0C3QBB0</accession>
<feature type="compositionally biased region" description="Polar residues" evidence="1">
    <location>
        <begin position="18"/>
        <end position="32"/>
    </location>
</feature>
<evidence type="ECO:0000256" key="1">
    <source>
        <dbReference type="SAM" id="MobiDB-lite"/>
    </source>
</evidence>
<dbReference type="HOGENOM" id="CLU_070382_3_0_1"/>
<reference evidence="3 4" key="1">
    <citation type="submission" date="2014-04" db="EMBL/GenBank/DDBJ databases">
        <authorList>
            <consortium name="DOE Joint Genome Institute"/>
            <person name="Kuo A."/>
            <person name="Girlanda M."/>
            <person name="Perotto S."/>
            <person name="Kohler A."/>
            <person name="Nagy L.G."/>
            <person name="Floudas D."/>
            <person name="Copeland A."/>
            <person name="Barry K.W."/>
            <person name="Cichocki N."/>
            <person name="Veneault-Fourrey C."/>
            <person name="LaButti K."/>
            <person name="Lindquist E.A."/>
            <person name="Lipzen A."/>
            <person name="Lundell T."/>
            <person name="Morin E."/>
            <person name="Murat C."/>
            <person name="Sun H."/>
            <person name="Tunlid A."/>
            <person name="Henrissat B."/>
            <person name="Grigoriev I.V."/>
            <person name="Hibbett D.S."/>
            <person name="Martin F."/>
            <person name="Nordberg H.P."/>
            <person name="Cantor M.N."/>
            <person name="Hua S.X."/>
        </authorList>
    </citation>
    <scope>NUCLEOTIDE SEQUENCE [LARGE SCALE GENOMIC DNA]</scope>
    <source>
        <strain evidence="3 4">MUT 4182</strain>
    </source>
</reference>
<feature type="compositionally biased region" description="Basic and acidic residues" evidence="1">
    <location>
        <begin position="1"/>
        <end position="16"/>
    </location>
</feature>
<dbReference type="Proteomes" id="UP000054248">
    <property type="component" value="Unassembled WGS sequence"/>
</dbReference>
<protein>
    <recommendedName>
        <fullName evidence="2">DUF7330 domain-containing protein</fullName>
    </recommendedName>
</protein>
<evidence type="ECO:0000259" key="2">
    <source>
        <dbReference type="Pfam" id="PF24016"/>
    </source>
</evidence>
<feature type="compositionally biased region" description="Pro residues" evidence="1">
    <location>
        <begin position="50"/>
        <end position="67"/>
    </location>
</feature>
<sequence>MIYPERDAHSDLDAKSDSGITSFSASTDTTLKSDPPVQEPVIRNDSDYSNPPPYNTAGPSSPPPTSPPSARVNHLSIYRHNDSVRGSYTVDVDLVVPPQLLPDAVPGEALNNLKLTSNNGSVTADVVLVGRGDKRASLLAESKNGSVKFKVLSRRDCPFRLVAQSSNGTVTVYIPRDFIGPITSSTDNGGLDLSDAVKPNYYPFSEDRKAVKGFIGDWTSSGYGDILQSGAEWTGDELVVGSKNGRVKVYYIDELNAVGGGFFSSLFRGFT</sequence>
<dbReference type="AlphaFoldDB" id="A0A0C3QBB0"/>
<feature type="region of interest" description="Disordered" evidence="1">
    <location>
        <begin position="1"/>
        <end position="71"/>
    </location>
</feature>
<evidence type="ECO:0000313" key="4">
    <source>
        <dbReference type="Proteomes" id="UP000054248"/>
    </source>
</evidence>